<reference evidence="3" key="2">
    <citation type="submission" date="2013-03" db="EMBL/GenBank/DDBJ databases">
        <authorList>
            <person name="Motta M.C.M."/>
            <person name="Martins A.C.A."/>
            <person name="Preta C.M.C.C."/>
            <person name="Silva R."/>
            <person name="de Souza S.S."/>
            <person name="Klein C.C."/>
            <person name="de Almeida L.G.P."/>
            <person name="Cunha O.L."/>
            <person name="Colabardini A.C."/>
            <person name="Lima B.A."/>
            <person name="Machado C.R."/>
            <person name="Soares C.M.A."/>
            <person name="de Menezes C.B.A."/>
            <person name="Bartolomeu D.C."/>
            <person name="Grisard E.C."/>
            <person name="Fantinatti-Garboggini F."/>
            <person name="Rodrigues-Luiz G.F."/>
            <person name="Wagner G."/>
            <person name="Goldman G.H."/>
            <person name="Fietto J.L.R."/>
            <person name="Ciapina L.P."/>
            <person name="Brocchi M."/>
            <person name="Elias M.C."/>
            <person name="Goldman M.H.S."/>
            <person name="Sagot M.-F."/>
            <person name="Pereira M."/>
            <person name="Stoco P.H."/>
            <person name="Teixeira S.M.R."/>
            <person name="de Mendonca-Neto R.P."/>
            <person name="Maciel T.E.F."/>
            <person name="Mendes T.A.O."/>
            <person name="Urmenyi T.P."/>
            <person name="Teixeira M.M.G."/>
            <person name="de Camargo E.F.P."/>
            <person name="de Sousa W."/>
            <person name="Schenkman S."/>
            <person name="de Vasconcelos A.T.R."/>
        </authorList>
    </citation>
    <scope>NUCLEOTIDE SEQUENCE</scope>
</reference>
<dbReference type="InterPro" id="IPR009003">
    <property type="entry name" value="Peptidase_S1_PA"/>
</dbReference>
<dbReference type="EMBL" id="ATMH01001760">
    <property type="protein sequence ID" value="EPY34211.1"/>
    <property type="molecule type" value="Genomic_DNA"/>
</dbReference>
<dbReference type="Gene3D" id="1.25.10.10">
    <property type="entry name" value="Leucine-rich Repeat Variant"/>
    <property type="match status" value="1"/>
</dbReference>
<evidence type="ECO:0000313" key="4">
    <source>
        <dbReference type="Proteomes" id="UP000015354"/>
    </source>
</evidence>
<proteinExistence type="predicted"/>
<organism evidence="3 4">
    <name type="scientific">Strigomonas culicis</name>
    <dbReference type="NCBI Taxonomy" id="28005"/>
    <lineage>
        <taxon>Eukaryota</taxon>
        <taxon>Discoba</taxon>
        <taxon>Euglenozoa</taxon>
        <taxon>Kinetoplastea</taxon>
        <taxon>Metakinetoplastina</taxon>
        <taxon>Trypanosomatida</taxon>
        <taxon>Trypanosomatidae</taxon>
        <taxon>Strigomonadinae</taxon>
        <taxon>Strigomonas</taxon>
    </lineage>
</organism>
<dbReference type="Proteomes" id="UP000015354">
    <property type="component" value="Unassembled WGS sequence"/>
</dbReference>
<dbReference type="InterPro" id="IPR056597">
    <property type="entry name" value="ARM_LRRK2"/>
</dbReference>
<evidence type="ECO:0000313" key="2">
    <source>
        <dbReference type="EMBL" id="EPY20457.1"/>
    </source>
</evidence>
<dbReference type="OrthoDB" id="257345at2759"/>
<dbReference type="InterPro" id="IPR016024">
    <property type="entry name" value="ARM-type_fold"/>
</dbReference>
<feature type="domain" description="LRRK2 ARM repeat" evidence="1">
    <location>
        <begin position="252"/>
        <end position="460"/>
    </location>
</feature>
<name>S9W4C5_9TRYP</name>
<evidence type="ECO:0000313" key="3">
    <source>
        <dbReference type="EMBL" id="EPY34211.1"/>
    </source>
</evidence>
<dbReference type="AlphaFoldDB" id="S9W4C5"/>
<protein>
    <recommendedName>
        <fullName evidence="1">LRRK2 ARM repeat domain-containing protein</fullName>
    </recommendedName>
</protein>
<accession>S9W4C5</accession>
<sequence length="560" mass="62293">MATIMPTSENARLTIPAVCRIANLNTGATHGTAFLVAPGLLLTSQRVVGSLLKATNLAAVFFETSKKRTILTRLLPQKVFFAAKYPEYMDYCLIACDEEPIINITPVEIPLVSKEWPAVSEGDIVLIVQHTVDATAEFSPVKRDAEALSFPAGSSHLLPDDRSALREPLANVTLRVGVEEKRFEEVLRCRNDLYYLKTNGTAETGGCPCFNDNGQLIGVQSQYRTDVEGFVNRVLSLPSIVKHLFANAQLSRLPQRSSFEEVWDTWFVDKDISRIVLIMTNFRNENMVRNAARRLCDLTSVSSLIPQILQCGSIAVILQNMSAFPQDVELIRLGLRALWNLSIGNESCLNQLVDNNGVEVIIASMERFPEEETILEFGAVLLHNIASMPSSTLLISNGVGERVLPILKAALKPFSKVVIFQKYSFLLFTSLMQCNSAFAESLVKDQIFEHIANMIEKHHRQVFLMEVLMFFIGEVAENRVATEMFASSVNIDCSPNRVIDLIIQVMLEYRTYSSILVQGNRALWGLGNNVGIRTLILKHESCQLVFQLSLPALVASIPPS</sequence>
<comment type="caution">
    <text evidence="3">The sequence shown here is derived from an EMBL/GenBank/DDBJ whole genome shotgun (WGS) entry which is preliminary data.</text>
</comment>
<keyword evidence="4" id="KW-1185">Reference proteome</keyword>
<evidence type="ECO:0000259" key="1">
    <source>
        <dbReference type="Pfam" id="PF23744"/>
    </source>
</evidence>
<dbReference type="SUPFAM" id="SSF50494">
    <property type="entry name" value="Trypsin-like serine proteases"/>
    <property type="match status" value="1"/>
</dbReference>
<gene>
    <name evidence="3" type="ORF">STCU_01760</name>
    <name evidence="2" type="ORF">STCU_08986</name>
</gene>
<dbReference type="Pfam" id="PF23744">
    <property type="entry name" value="ARM_LRRK2"/>
    <property type="match status" value="1"/>
</dbReference>
<dbReference type="SUPFAM" id="SSF48371">
    <property type="entry name" value="ARM repeat"/>
    <property type="match status" value="1"/>
</dbReference>
<dbReference type="EMBL" id="ATMH01008986">
    <property type="protein sequence ID" value="EPY20457.1"/>
    <property type="molecule type" value="Genomic_DNA"/>
</dbReference>
<reference evidence="3 4" key="1">
    <citation type="journal article" date="2013" name="PLoS ONE">
        <title>Predicting the Proteins of Angomonas deanei, Strigomonas culicis and Their Respective Endosymbionts Reveals New Aspects of the Trypanosomatidae Family.</title>
        <authorList>
            <person name="Motta M.C."/>
            <person name="Martins A.C."/>
            <person name="de Souza S.S."/>
            <person name="Catta-Preta C.M."/>
            <person name="Silva R."/>
            <person name="Klein C.C."/>
            <person name="de Almeida L.G."/>
            <person name="de Lima Cunha O."/>
            <person name="Ciapina L.P."/>
            <person name="Brocchi M."/>
            <person name="Colabardini A.C."/>
            <person name="de Araujo Lima B."/>
            <person name="Machado C.R."/>
            <person name="de Almeida Soares C.M."/>
            <person name="Probst C.M."/>
            <person name="de Menezes C.B."/>
            <person name="Thompson C.E."/>
            <person name="Bartholomeu D.C."/>
            <person name="Gradia D.F."/>
            <person name="Pavoni D.P."/>
            <person name="Grisard E.C."/>
            <person name="Fantinatti-Garboggini F."/>
            <person name="Marchini F.K."/>
            <person name="Rodrigues-Luiz G.F."/>
            <person name="Wagner G."/>
            <person name="Goldman G.H."/>
            <person name="Fietto J.L."/>
            <person name="Elias M.C."/>
            <person name="Goldman M.H."/>
            <person name="Sagot M.F."/>
            <person name="Pereira M."/>
            <person name="Stoco P.H."/>
            <person name="de Mendonca-Neto R.P."/>
            <person name="Teixeira S.M."/>
            <person name="Maciel T.E."/>
            <person name="de Oliveira Mendes T.A."/>
            <person name="Urmenyi T.P."/>
            <person name="de Souza W."/>
            <person name="Schenkman S."/>
            <person name="de Vasconcelos A.T."/>
        </authorList>
    </citation>
    <scope>NUCLEOTIDE SEQUENCE [LARGE SCALE GENOMIC DNA]</scope>
</reference>
<dbReference type="InterPro" id="IPR011989">
    <property type="entry name" value="ARM-like"/>
</dbReference>